<organism evidence="15 16">
    <name type="scientific">Luteococcus peritonei</name>
    <dbReference type="NCBI Taxonomy" id="88874"/>
    <lineage>
        <taxon>Bacteria</taxon>
        <taxon>Bacillati</taxon>
        <taxon>Actinomycetota</taxon>
        <taxon>Actinomycetes</taxon>
        <taxon>Propionibacteriales</taxon>
        <taxon>Propionibacteriaceae</taxon>
        <taxon>Luteococcus</taxon>
    </lineage>
</organism>
<keyword evidence="10 11" id="KW-0472">Membrane</keyword>
<feature type="active site" evidence="11">
    <location>
        <position position="431"/>
    </location>
</feature>
<keyword evidence="11" id="KW-1003">Cell membrane</keyword>
<dbReference type="GO" id="GO:0008237">
    <property type="term" value="F:metallopeptidase activity"/>
    <property type="evidence" value="ECO:0007669"/>
    <property type="project" value="UniProtKB-KW"/>
</dbReference>
<evidence type="ECO:0000256" key="4">
    <source>
        <dbReference type="ARBA" id="ARBA00022723"/>
    </source>
</evidence>
<evidence type="ECO:0000256" key="10">
    <source>
        <dbReference type="ARBA" id="ARBA00023136"/>
    </source>
</evidence>
<dbReference type="SUPFAM" id="SSF52540">
    <property type="entry name" value="P-loop containing nucleoside triphosphate hydrolases"/>
    <property type="match status" value="1"/>
</dbReference>
<feature type="domain" description="AAA+ ATPase" evidence="14">
    <location>
        <begin position="200"/>
        <end position="339"/>
    </location>
</feature>
<evidence type="ECO:0000256" key="12">
    <source>
        <dbReference type="RuleBase" id="RU003651"/>
    </source>
</evidence>
<evidence type="ECO:0000313" key="15">
    <source>
        <dbReference type="EMBL" id="MFD1890102.1"/>
    </source>
</evidence>
<dbReference type="Gene3D" id="1.10.8.60">
    <property type="match status" value="1"/>
</dbReference>
<dbReference type="PRINTS" id="PR01217">
    <property type="entry name" value="PRICHEXTENSN"/>
</dbReference>
<keyword evidence="11" id="KW-1133">Transmembrane helix</keyword>
<dbReference type="InterPro" id="IPR003593">
    <property type="entry name" value="AAA+_ATPase"/>
</dbReference>
<dbReference type="EC" id="3.4.24.-" evidence="11"/>
<evidence type="ECO:0000256" key="9">
    <source>
        <dbReference type="ARBA" id="ARBA00023049"/>
    </source>
</evidence>
<evidence type="ECO:0000256" key="3">
    <source>
        <dbReference type="ARBA" id="ARBA00022670"/>
    </source>
</evidence>
<gene>
    <name evidence="11 15" type="primary">ftsH</name>
    <name evidence="15" type="ORF">ACFSCS_07885</name>
</gene>
<dbReference type="Pfam" id="PF00004">
    <property type="entry name" value="AAA"/>
    <property type="match status" value="1"/>
</dbReference>
<dbReference type="Pfam" id="PF17862">
    <property type="entry name" value="AAA_lid_3"/>
    <property type="match status" value="1"/>
</dbReference>
<dbReference type="InterPro" id="IPR003959">
    <property type="entry name" value="ATPase_AAA_core"/>
</dbReference>
<feature type="transmembrane region" description="Helical" evidence="11">
    <location>
        <begin position="12"/>
        <end position="30"/>
    </location>
</feature>
<evidence type="ECO:0000256" key="7">
    <source>
        <dbReference type="ARBA" id="ARBA00022833"/>
    </source>
</evidence>
<dbReference type="NCBIfam" id="TIGR01241">
    <property type="entry name" value="FtsH_fam"/>
    <property type="match status" value="1"/>
</dbReference>
<dbReference type="Pfam" id="PF01434">
    <property type="entry name" value="Peptidase_M41"/>
    <property type="match status" value="1"/>
</dbReference>
<name>A0ABW4RVB7_9ACTN</name>
<evidence type="ECO:0000313" key="16">
    <source>
        <dbReference type="Proteomes" id="UP001597326"/>
    </source>
</evidence>
<comment type="subcellular location">
    <subcellularLocation>
        <location evidence="11">Cell membrane</location>
        <topology evidence="11">Multi-pass membrane protein</topology>
        <orientation evidence="11">Cytoplasmic side</orientation>
    </subcellularLocation>
    <subcellularLocation>
        <location evidence="1">Membrane</location>
    </subcellularLocation>
</comment>
<dbReference type="SUPFAM" id="SSF140990">
    <property type="entry name" value="FtsH protease domain-like"/>
    <property type="match status" value="1"/>
</dbReference>
<feature type="binding site" evidence="11">
    <location>
        <position position="434"/>
    </location>
    <ligand>
        <name>Zn(2+)</name>
        <dbReference type="ChEBI" id="CHEBI:29105"/>
        <note>catalytic</note>
    </ligand>
</feature>
<feature type="compositionally biased region" description="Pro residues" evidence="13">
    <location>
        <begin position="684"/>
        <end position="697"/>
    </location>
</feature>
<evidence type="ECO:0000256" key="11">
    <source>
        <dbReference type="HAMAP-Rule" id="MF_01458"/>
    </source>
</evidence>
<feature type="compositionally biased region" description="Pro residues" evidence="13">
    <location>
        <begin position="661"/>
        <end position="672"/>
    </location>
</feature>
<dbReference type="CDD" id="cd19501">
    <property type="entry name" value="RecA-like_FtsH"/>
    <property type="match status" value="1"/>
</dbReference>
<dbReference type="PANTHER" id="PTHR23076">
    <property type="entry name" value="METALLOPROTEASE M41 FTSH"/>
    <property type="match status" value="1"/>
</dbReference>
<feature type="binding site" evidence="11">
    <location>
        <position position="506"/>
    </location>
    <ligand>
        <name>Zn(2+)</name>
        <dbReference type="ChEBI" id="CHEBI:29105"/>
        <note>catalytic</note>
    </ligand>
</feature>
<evidence type="ECO:0000256" key="13">
    <source>
        <dbReference type="SAM" id="MobiDB-lite"/>
    </source>
</evidence>
<dbReference type="Proteomes" id="UP001597326">
    <property type="component" value="Unassembled WGS sequence"/>
</dbReference>
<feature type="compositionally biased region" description="Pro residues" evidence="13">
    <location>
        <begin position="762"/>
        <end position="779"/>
    </location>
</feature>
<keyword evidence="6 11" id="KW-0378">Hydrolase</keyword>
<dbReference type="InterPro" id="IPR037219">
    <property type="entry name" value="Peptidase_M41-like"/>
</dbReference>
<evidence type="ECO:0000256" key="5">
    <source>
        <dbReference type="ARBA" id="ARBA00022741"/>
    </source>
</evidence>
<keyword evidence="9 11" id="KW-0482">Metalloprotease</keyword>
<keyword evidence="8 11" id="KW-0067">ATP-binding</keyword>
<dbReference type="EMBL" id="JBHUFZ010000016">
    <property type="protein sequence ID" value="MFD1890102.1"/>
    <property type="molecule type" value="Genomic_DNA"/>
</dbReference>
<comment type="similarity">
    <text evidence="12">Belongs to the AAA ATPase family.</text>
</comment>
<dbReference type="InterPro" id="IPR005936">
    <property type="entry name" value="FtsH"/>
</dbReference>
<feature type="transmembrane region" description="Helical" evidence="11">
    <location>
        <begin position="113"/>
        <end position="135"/>
    </location>
</feature>
<keyword evidence="16" id="KW-1185">Reference proteome</keyword>
<keyword evidence="11" id="KW-0812">Transmembrane</keyword>
<protein>
    <recommendedName>
        <fullName evidence="11">ATP-dependent zinc metalloprotease FtsH</fullName>
        <ecNumber evidence="11">3.4.24.-</ecNumber>
    </recommendedName>
</protein>
<dbReference type="Gene3D" id="1.20.58.760">
    <property type="entry name" value="Peptidase M41"/>
    <property type="match status" value="1"/>
</dbReference>
<accession>A0ABW4RVB7</accession>
<keyword evidence="5 11" id="KW-0547">Nucleotide-binding</keyword>
<feature type="binding site" evidence="11">
    <location>
        <begin position="208"/>
        <end position="215"/>
    </location>
    <ligand>
        <name>ATP</name>
        <dbReference type="ChEBI" id="CHEBI:30616"/>
    </ligand>
</feature>
<keyword evidence="3 11" id="KW-0645">Protease</keyword>
<dbReference type="PROSITE" id="PS00674">
    <property type="entry name" value="AAA"/>
    <property type="match status" value="1"/>
</dbReference>
<evidence type="ECO:0000256" key="2">
    <source>
        <dbReference type="ARBA" id="ARBA00010044"/>
    </source>
</evidence>
<evidence type="ECO:0000259" key="14">
    <source>
        <dbReference type="SMART" id="SM00382"/>
    </source>
</evidence>
<keyword evidence="4 11" id="KW-0479">Metal-binding</keyword>
<dbReference type="InterPro" id="IPR041569">
    <property type="entry name" value="AAA_lid_3"/>
</dbReference>
<dbReference type="Gene3D" id="3.40.50.300">
    <property type="entry name" value="P-loop containing nucleotide triphosphate hydrolases"/>
    <property type="match status" value="1"/>
</dbReference>
<dbReference type="HAMAP" id="MF_01458">
    <property type="entry name" value="FtsH"/>
    <property type="match status" value="1"/>
</dbReference>
<comment type="function">
    <text evidence="11">Acts as a processive, ATP-dependent zinc metallopeptidase for both cytoplasmic and membrane proteins. Plays a role in the quality control of integral membrane proteins.</text>
</comment>
<dbReference type="InterPro" id="IPR027417">
    <property type="entry name" value="P-loop_NTPase"/>
</dbReference>
<comment type="similarity">
    <text evidence="2 11">In the C-terminal section; belongs to the peptidase M41 family.</text>
</comment>
<feature type="region of interest" description="Disordered" evidence="13">
    <location>
        <begin position="619"/>
        <end position="779"/>
    </location>
</feature>
<comment type="caution">
    <text evidence="15">The sequence shown here is derived from an EMBL/GenBank/DDBJ whole genome shotgun (WGS) entry which is preliminary data.</text>
</comment>
<evidence type="ECO:0000256" key="8">
    <source>
        <dbReference type="ARBA" id="ARBA00022840"/>
    </source>
</evidence>
<dbReference type="InterPro" id="IPR003960">
    <property type="entry name" value="ATPase_AAA_CS"/>
</dbReference>
<comment type="similarity">
    <text evidence="11">In the central section; belongs to the AAA ATPase family.</text>
</comment>
<sequence length="779" mass="83181">MNRFSKATRNPLLWVVLAILFVLGITQLVSNMQAAEKVPTSQAVSVLQGTDPLSEVVINDVEQTVTITTKDPEKRLVSTYVGNQDEQLRELLQNRMQAKTLDTWESKHPTSGFWSSMLYTMLPLLLLLGLMFFMINMAQGGGGARGVMGFGKSKAKVASKDTPKTTFADVAGCAEAIEELQEIKEFLAEPSKFLRVGAKIPKGVLLYGPPGTGKTLLARAVAGEAGVPFFSISGSDFVEMFVGVGASRVRDLFEQAKEASPAIIFIDEIDAVGRHRGAGMGGGHDEREQTLNQLLVEMDGFDATSNVILIAATNRPDVLDPALLRPGRFDRQIAVEAPDLKGRAQILRVHAQGKPMAADVDLDSIARRTPGFTGADLANVLNEAALLTARLNLPVIGNAELGEAIDRVIAGPQKSSRLMDDHELLVTAYHEGGHALVAAAMPNNDPVQKITILPRGRALGYTMVMPDEDKYSSTRGELLDQMAYMMGGRAAEEMVFHDPTTGASNDIEKATKVARAMVTQYGMSERLGAIQLGGGDSEPFVGMGGAQPSRGYSDITAAVVDEEVSRLLAAAHQEAFDVLKENRDVLDELVRQLLEHETLDKAQVARIFEPLRRFPERGAWTGSETRVPSDIPPIPMPPRPKKEVEAPAADPSSEVPGTGAPLPPGNTGPVEPPNGSGWTAPGDWAPPTPHNPAPPAADPWSGGAHPAPQPPGRDPWSAQPEQWPSTPPTPGPGTTPGLPGQQPTPPQGWGAPGTGPLDGPTNPEPPATPENPWGRPPQQ</sequence>
<feature type="binding site" evidence="11">
    <location>
        <position position="430"/>
    </location>
    <ligand>
        <name>Zn(2+)</name>
        <dbReference type="ChEBI" id="CHEBI:29105"/>
        <note>catalytic</note>
    </ligand>
</feature>
<evidence type="ECO:0000256" key="6">
    <source>
        <dbReference type="ARBA" id="ARBA00022801"/>
    </source>
</evidence>
<evidence type="ECO:0000256" key="1">
    <source>
        <dbReference type="ARBA" id="ARBA00004370"/>
    </source>
</evidence>
<keyword evidence="7 11" id="KW-0862">Zinc</keyword>
<dbReference type="SMART" id="SM00382">
    <property type="entry name" value="AAA"/>
    <property type="match status" value="1"/>
</dbReference>
<dbReference type="PANTHER" id="PTHR23076:SF97">
    <property type="entry name" value="ATP-DEPENDENT ZINC METALLOPROTEASE YME1L1"/>
    <property type="match status" value="1"/>
</dbReference>
<reference evidence="16" key="1">
    <citation type="journal article" date="2019" name="Int. J. Syst. Evol. Microbiol.">
        <title>The Global Catalogue of Microorganisms (GCM) 10K type strain sequencing project: providing services to taxonomists for standard genome sequencing and annotation.</title>
        <authorList>
            <consortium name="The Broad Institute Genomics Platform"/>
            <consortium name="The Broad Institute Genome Sequencing Center for Infectious Disease"/>
            <person name="Wu L."/>
            <person name="Ma J."/>
        </authorList>
    </citation>
    <scope>NUCLEOTIDE SEQUENCE [LARGE SCALE GENOMIC DNA]</scope>
    <source>
        <strain evidence="16">CAIM 431</strain>
    </source>
</reference>
<dbReference type="RefSeq" id="WP_343873059.1">
    <property type="nucleotide sequence ID" value="NZ_BAAAIX010000013.1"/>
</dbReference>
<comment type="cofactor">
    <cofactor evidence="11">
        <name>Zn(2+)</name>
        <dbReference type="ChEBI" id="CHEBI:29105"/>
    </cofactor>
    <text evidence="11">Binds 1 zinc ion per subunit.</text>
</comment>
<comment type="subunit">
    <text evidence="11">Homohexamer.</text>
</comment>
<dbReference type="InterPro" id="IPR000642">
    <property type="entry name" value="Peptidase_M41"/>
</dbReference>
<proteinExistence type="inferred from homology"/>